<organism evidence="2 3">
    <name type="scientific">Campylobacter avium LMG 24591</name>
    <dbReference type="NCBI Taxonomy" id="522484"/>
    <lineage>
        <taxon>Bacteria</taxon>
        <taxon>Pseudomonadati</taxon>
        <taxon>Campylobacterota</taxon>
        <taxon>Epsilonproteobacteria</taxon>
        <taxon>Campylobacterales</taxon>
        <taxon>Campylobacteraceae</taxon>
        <taxon>Campylobacter</taxon>
    </lineage>
</organism>
<keyword evidence="3" id="KW-1185">Reference proteome</keyword>
<evidence type="ECO:0000313" key="3">
    <source>
        <dbReference type="Proteomes" id="UP000201169"/>
    </source>
</evidence>
<evidence type="ECO:0000256" key="1">
    <source>
        <dbReference type="SAM" id="MobiDB-lite"/>
    </source>
</evidence>
<protein>
    <recommendedName>
        <fullName evidence="4">Chemotaxis protein</fullName>
    </recommendedName>
</protein>
<accession>A0A222MWP1</accession>
<dbReference type="AlphaFoldDB" id="A0A222MWP1"/>
<dbReference type="Gene3D" id="1.10.287.500">
    <property type="entry name" value="Helix hairpin bin"/>
    <property type="match status" value="1"/>
</dbReference>
<gene>
    <name evidence="2" type="ORF">CAV_0514</name>
</gene>
<evidence type="ECO:0000313" key="2">
    <source>
        <dbReference type="EMBL" id="ASQ30181.1"/>
    </source>
</evidence>
<reference evidence="2 3" key="1">
    <citation type="submission" date="2017-07" db="EMBL/GenBank/DDBJ databases">
        <title>Analysis of two Campylobacter avium genomes and identification of a novel hippuricase gene.</title>
        <authorList>
            <person name="Miller W.G."/>
            <person name="Chapman M.H."/>
            <person name="Yee E."/>
            <person name="Revez J."/>
            <person name="Bono J.L."/>
            <person name="Rossi M."/>
        </authorList>
    </citation>
    <scope>NUCLEOTIDE SEQUENCE [LARGE SCALE GENOMIC DNA]</scope>
    <source>
        <strain evidence="2 3">LMG 24591</strain>
    </source>
</reference>
<proteinExistence type="predicted"/>
<dbReference type="Proteomes" id="UP000201169">
    <property type="component" value="Chromosome"/>
</dbReference>
<name>A0A222MWP1_9BACT</name>
<dbReference type="OrthoDB" id="5347695at2"/>
<dbReference type="SUPFAM" id="SSF75708">
    <property type="entry name" value="Chemotaxis phosphatase CheZ"/>
    <property type="match status" value="1"/>
</dbReference>
<dbReference type="EMBL" id="CP022347">
    <property type="protein sequence ID" value="ASQ30181.1"/>
    <property type="molecule type" value="Genomic_DNA"/>
</dbReference>
<evidence type="ECO:0008006" key="4">
    <source>
        <dbReference type="Google" id="ProtNLM"/>
    </source>
</evidence>
<dbReference type="KEGG" id="cavi:CAV_0514"/>
<dbReference type="RefSeq" id="WP_094324956.1">
    <property type="nucleotide sequence ID" value="NZ_CP022347.1"/>
</dbReference>
<sequence>MTQEELDSLMNSDTNLDDVALPSVDESNSETNVDDSSLENYRVKADAHWPPPPPNQEHKVVNQLDDVTRDSEKRAVELMDKLELMDKHFSQAELILRNVEENINKNLEVFNILSEKFPQVKTFRDLLDKNNASKNDIKDIISRLQDGQNEVLIAMDSMQYQDIHRQKIERVINVMRALNRYISSLFDSKKDDIHRVSSAVHINGDSTEDVVTNDDIEQLIANLGHKK</sequence>
<feature type="region of interest" description="Disordered" evidence="1">
    <location>
        <begin position="1"/>
        <end position="37"/>
    </location>
</feature>